<evidence type="ECO:0000313" key="9">
    <source>
        <dbReference type="Proteomes" id="UP001165941"/>
    </source>
</evidence>
<evidence type="ECO:0000256" key="6">
    <source>
        <dbReference type="SAM" id="MobiDB-lite"/>
    </source>
</evidence>
<keyword evidence="2" id="KW-0812">Transmembrane</keyword>
<feature type="compositionally biased region" description="Polar residues" evidence="6">
    <location>
        <begin position="1"/>
        <end position="24"/>
    </location>
</feature>
<evidence type="ECO:0000256" key="5">
    <source>
        <dbReference type="ARBA" id="ARBA00037847"/>
    </source>
</evidence>
<dbReference type="InterPro" id="IPR039706">
    <property type="entry name" value="MINAR1-like"/>
</dbReference>
<feature type="compositionally biased region" description="Basic and acidic residues" evidence="6">
    <location>
        <begin position="218"/>
        <end position="227"/>
    </location>
</feature>
<keyword evidence="4" id="KW-0472">Membrane</keyword>
<dbReference type="Pfam" id="PF06789">
    <property type="entry name" value="MINAR1_C"/>
    <property type="match status" value="1"/>
</dbReference>
<comment type="similarity">
    <text evidence="1">Belongs to the MINAR family.</text>
</comment>
<evidence type="ECO:0000313" key="8">
    <source>
        <dbReference type="EMBL" id="NIG58581.1"/>
    </source>
</evidence>
<dbReference type="PANTHER" id="PTHR31530:SF4">
    <property type="entry name" value="MAJOR INTRINSICALLY DISORDERED NOTCH2-BINDING RECEPTOR 1-LIKE"/>
    <property type="match status" value="1"/>
</dbReference>
<dbReference type="Proteomes" id="UP001165941">
    <property type="component" value="Unassembled WGS sequence"/>
</dbReference>
<dbReference type="InterPro" id="IPR009626">
    <property type="entry name" value="MINAR1-like_C"/>
</dbReference>
<reference evidence="8" key="1">
    <citation type="submission" date="2018-05" db="EMBL/GenBank/DDBJ databases">
        <authorList>
            <person name="Pedro S.L.S."/>
            <person name="Freitas R.C."/>
            <person name="Barreto A.S."/>
            <person name="Lima A.O.S."/>
        </authorList>
    </citation>
    <scope>NUCLEOTIDE SEQUENCE</scope>
    <source>
        <strain evidence="8">BP203</strain>
        <tissue evidence="8">Muscle</tissue>
    </source>
</reference>
<comment type="caution">
    <text evidence="8">The sequence shown here is derived from an EMBL/GenBank/DDBJ whole genome shotgun (WGS) entry which is preliminary data.</text>
</comment>
<gene>
    <name evidence="8" type="ORF">BU61_1493</name>
</gene>
<accession>A0ABX0S0C3</accession>
<feature type="domain" description="Major intrinsically disordered Notch2-binding receptor 1-like C-terminal" evidence="7">
    <location>
        <begin position="6"/>
        <end position="70"/>
    </location>
</feature>
<protein>
    <recommendedName>
        <fullName evidence="7">Major intrinsically disordered Notch2-binding receptor 1-like C-terminal domain-containing protein</fullName>
    </recommendedName>
</protein>
<name>A0ABX0S0C3_PONBL</name>
<keyword evidence="9" id="KW-1185">Reference proteome</keyword>
<proteinExistence type="inferred from homology"/>
<keyword evidence="3" id="KW-1133">Transmembrane helix</keyword>
<dbReference type="PANTHER" id="PTHR31530">
    <property type="entry name" value="MAJOR INTRINSICALLY DISORDERED NOTCH2-BINDING RECEPTOR 1 MINAR1 FAMILY MEMBER"/>
    <property type="match status" value="1"/>
</dbReference>
<evidence type="ECO:0000256" key="2">
    <source>
        <dbReference type="ARBA" id="ARBA00022692"/>
    </source>
</evidence>
<feature type="region of interest" description="Disordered" evidence="6">
    <location>
        <begin position="217"/>
        <end position="240"/>
    </location>
</feature>
<evidence type="ECO:0000259" key="7">
    <source>
        <dbReference type="Pfam" id="PF06789"/>
    </source>
</evidence>
<evidence type="ECO:0000256" key="1">
    <source>
        <dbReference type="ARBA" id="ARBA00006410"/>
    </source>
</evidence>
<organism evidence="8 9">
    <name type="scientific">Pontoporia blainvillei</name>
    <name type="common">Franciscana</name>
    <name type="synonym">Delphinus blainvillei</name>
    <dbReference type="NCBI Taxonomy" id="48723"/>
    <lineage>
        <taxon>Eukaryota</taxon>
        <taxon>Metazoa</taxon>
        <taxon>Chordata</taxon>
        <taxon>Craniata</taxon>
        <taxon>Vertebrata</taxon>
        <taxon>Euteleostomi</taxon>
        <taxon>Mammalia</taxon>
        <taxon>Eutheria</taxon>
        <taxon>Laurasiatheria</taxon>
        <taxon>Artiodactyla</taxon>
        <taxon>Whippomorpha</taxon>
        <taxon>Cetacea</taxon>
        <taxon>Odontoceti</taxon>
        <taxon>Pontoporiidae</taxon>
        <taxon>Pontoporia</taxon>
    </lineage>
</organism>
<evidence type="ECO:0000256" key="4">
    <source>
        <dbReference type="ARBA" id="ARBA00023136"/>
    </source>
</evidence>
<sequence>MRRSSVESAVSTESPPPSLSSVLKNNPLYGDVSLEDAMEERKKNPSWTVEEYDKHSLHTNLSGRLKVLVTVRTELRSSEGPGGFLRAGTPSLHMSCRQQLAITLFSKLECPVFASKGFKRVQISAPHGNHLCCTRLHRAVQAPYSLNEFTTLLLLPNQSSFSAFSITEESKYVIVPHQARRRPSRWQRSKMWRSPSSPQIHQKYIYTGNNPYGIPTERWQKTSDLPKGKKPHTYLGRAKE</sequence>
<feature type="region of interest" description="Disordered" evidence="6">
    <location>
        <begin position="1"/>
        <end position="26"/>
    </location>
</feature>
<dbReference type="EMBL" id="PGGH01048754">
    <property type="protein sequence ID" value="NIG58581.1"/>
    <property type="molecule type" value="Genomic_DNA"/>
</dbReference>
<evidence type="ECO:0000256" key="3">
    <source>
        <dbReference type="ARBA" id="ARBA00022989"/>
    </source>
</evidence>
<comment type="subcellular location">
    <subcellularLocation>
        <location evidence="5">Endomembrane system</location>
        <topology evidence="5">Single-pass membrane protein</topology>
    </subcellularLocation>
</comment>